<accession>A0A504X3M8</accession>
<protein>
    <submittedName>
        <fullName evidence="1">Uncharacterized protein</fullName>
    </submittedName>
</protein>
<name>A0A504X3M8_LEIDO</name>
<sequence length="314" mass="34542">MKAPRESPSHIAYDELRTSELQHLEENVRKLISVSSAAHGGHRLTELPRPQCDAYTAQGAPMAPASPKAIVMVCPAQHRPLSLNGPPPSWKRRKDVSDGGTFILWPRQVNSWPDEQRYNAEVGLDAQPWENSEERTRMSMAVGPEDDVCIDSIQRTGGRQAVETALQGPRIAAEKLSATSNDDETSTCNMSALAGVALDHNMGTVCGGRQTCTQLSTDSFKQLTRRKSSDGSWIGFGVPLESCTCPITNFVFSSRRRAGCARKRSRGLHCGSSWADLPQSAQSELRLWRQRAAPNINHVAPHVFRRLPQSTAFT</sequence>
<evidence type="ECO:0000313" key="1">
    <source>
        <dbReference type="EMBL" id="TPP43522.1"/>
    </source>
</evidence>
<comment type="caution">
    <text evidence="1">The sequence shown here is derived from an EMBL/GenBank/DDBJ whole genome shotgun (WGS) entry which is preliminary data.</text>
</comment>
<organism evidence="1 2">
    <name type="scientific">Leishmania donovani</name>
    <dbReference type="NCBI Taxonomy" id="5661"/>
    <lineage>
        <taxon>Eukaryota</taxon>
        <taxon>Discoba</taxon>
        <taxon>Euglenozoa</taxon>
        <taxon>Kinetoplastea</taxon>
        <taxon>Metakinetoplastina</taxon>
        <taxon>Trypanosomatida</taxon>
        <taxon>Trypanosomatidae</taxon>
        <taxon>Leishmaniinae</taxon>
        <taxon>Leishmania</taxon>
    </lineage>
</organism>
<dbReference type="AlphaFoldDB" id="A0A504X3M8"/>
<reference evidence="2" key="1">
    <citation type="submission" date="2019-02" db="EMBL/GenBank/DDBJ databases">
        <title>FDA dAtabase for Regulatory Grade micrObial Sequences (FDA-ARGOS): Supporting development and validation of Infectious Disease Dx tests.</title>
        <authorList>
            <person name="Duncan R."/>
            <person name="Fisher C."/>
            <person name="Tallon L."/>
            <person name="Sadzewicz L."/>
            <person name="Sengamalay N."/>
            <person name="Ott S."/>
            <person name="Godinez A."/>
            <person name="Nagaraj S."/>
            <person name="Vavikolanu K."/>
            <person name="Nadendla S."/>
            <person name="Aluvathingal J."/>
            <person name="Sichtig H."/>
        </authorList>
    </citation>
    <scope>NUCLEOTIDE SEQUENCE [LARGE SCALE GENOMIC DNA]</scope>
    <source>
        <strain evidence="2">FDAARGOS_361</strain>
    </source>
</reference>
<proteinExistence type="predicted"/>
<dbReference type="Proteomes" id="UP000318447">
    <property type="component" value="Unassembled WGS sequence"/>
</dbReference>
<gene>
    <name evidence="1" type="ORF">CGC21_19605</name>
</gene>
<dbReference type="EMBL" id="RHLC01000009">
    <property type="protein sequence ID" value="TPP43522.1"/>
    <property type="molecule type" value="Genomic_DNA"/>
</dbReference>
<evidence type="ECO:0000313" key="2">
    <source>
        <dbReference type="Proteomes" id="UP000318447"/>
    </source>
</evidence>